<feature type="signal peptide" evidence="2">
    <location>
        <begin position="1"/>
        <end position="33"/>
    </location>
</feature>
<evidence type="ECO:0000256" key="1">
    <source>
        <dbReference type="SAM" id="MobiDB-lite"/>
    </source>
</evidence>
<feature type="chain" id="PRO_5015601659" evidence="2">
    <location>
        <begin position="34"/>
        <end position="311"/>
    </location>
</feature>
<dbReference type="Proteomes" id="UP000245912">
    <property type="component" value="Unassembled WGS sequence"/>
</dbReference>
<evidence type="ECO:0000256" key="2">
    <source>
        <dbReference type="SAM" id="SignalP"/>
    </source>
</evidence>
<keyword evidence="2" id="KW-0732">Signal</keyword>
<dbReference type="InterPro" id="IPR021844">
    <property type="entry name" value="Integr_conj_element_PFL4704"/>
</dbReference>
<dbReference type="AlphaFoldDB" id="A0A2T8TGE7"/>
<proteinExistence type="predicted"/>
<dbReference type="EMBL" id="QDLQ01000001">
    <property type="protein sequence ID" value="PVJ00751.1"/>
    <property type="molecule type" value="Genomic_DNA"/>
</dbReference>
<organism evidence="3 4">
    <name type="scientific">Salmonella enterica</name>
    <name type="common">Salmonella choleraesuis</name>
    <dbReference type="NCBI Taxonomy" id="28901"/>
    <lineage>
        <taxon>Bacteria</taxon>
        <taxon>Pseudomonadati</taxon>
        <taxon>Pseudomonadota</taxon>
        <taxon>Gammaproteobacteria</taxon>
        <taxon>Enterobacterales</taxon>
        <taxon>Enterobacteriaceae</taxon>
        <taxon>Salmonella</taxon>
    </lineage>
</organism>
<sequence>MKIRNDTRAGLMALSLSLLLLPLVSLNSEPASADEFMKWERIPLQIPLQVGLERVVFVDKNVRVGFPPALNGKLRVQSTGGAVYLKADSAFPRTRVQLQDVESGEVILLDVTAGEKGPSEPVRLVYSGEVNTVSSTVDTRRQAENSSGSVQPGSDDGTQAKRKKVQYSAPIPVLLTRYAAQSLYAPLRTIEAVPGIRPVNPHLPKRLTTLYPSEAITATPLAAWGVANRAVVAVRLQNTASRRIVLDPRALQGQFVAATFQHRWLGPVGTPEDTTTAYIVTGTRPESAFIAEPSVARKAVRTAKKEVSHAD</sequence>
<reference evidence="3 4" key="1">
    <citation type="submission" date="2018-04" db="EMBL/GenBank/DDBJ databases">
        <title>Serotype diversity and antimicrobial resistance among Salmonella enterica isolated from patients at an equine referral hospital.</title>
        <authorList>
            <person name="Leon I.M."/>
            <person name="Lawhon S.D."/>
            <person name="Norman K.N."/>
            <person name="Threadgill D.S."/>
            <person name="Ohta N."/>
            <person name="Vinasco J."/>
            <person name="Scott H.M."/>
        </authorList>
    </citation>
    <scope>NUCLEOTIDE SEQUENCE [LARGE SCALE GENOMIC DNA]</scope>
    <source>
        <strain evidence="3 4">235</strain>
    </source>
</reference>
<protein>
    <submittedName>
        <fullName evidence="3">TIGR03749 family integrating conjugative element protein</fullName>
    </submittedName>
</protein>
<name>A0A2T8TGE7_SALER</name>
<feature type="region of interest" description="Disordered" evidence="1">
    <location>
        <begin position="135"/>
        <end position="162"/>
    </location>
</feature>
<evidence type="ECO:0000313" key="3">
    <source>
        <dbReference type="EMBL" id="PVJ00751.1"/>
    </source>
</evidence>
<accession>A0A2T8TGE7</accession>
<evidence type="ECO:0000313" key="4">
    <source>
        <dbReference type="Proteomes" id="UP000245912"/>
    </source>
</evidence>
<dbReference type="NCBIfam" id="TIGR03749">
    <property type="entry name" value="conj_TIGR03749"/>
    <property type="match status" value="1"/>
</dbReference>
<comment type="caution">
    <text evidence="3">The sequence shown here is derived from an EMBL/GenBank/DDBJ whole genome shotgun (WGS) entry which is preliminary data.</text>
</comment>
<gene>
    <name evidence="3" type="ORF">C4860_00610</name>
</gene>
<dbReference type="Pfam" id="PF11920">
    <property type="entry name" value="DUF3438"/>
    <property type="match status" value="1"/>
</dbReference>